<dbReference type="Proteomes" id="UP000315647">
    <property type="component" value="Chromosome"/>
</dbReference>
<evidence type="ECO:0000313" key="3">
    <source>
        <dbReference type="Proteomes" id="UP000315647"/>
    </source>
</evidence>
<evidence type="ECO:0000256" key="1">
    <source>
        <dbReference type="SAM" id="Phobius"/>
    </source>
</evidence>
<keyword evidence="1" id="KW-0812">Transmembrane</keyword>
<reference evidence="2 3" key="1">
    <citation type="submission" date="2019-03" db="EMBL/GenBank/DDBJ databases">
        <title>Deep-cultivation of Planctomycetes and their phenomic and genomic characterization uncovers novel biology.</title>
        <authorList>
            <person name="Wiegand S."/>
            <person name="Jogler M."/>
            <person name="Boedeker C."/>
            <person name="Pinto D."/>
            <person name="Vollmers J."/>
            <person name="Rivas-Marin E."/>
            <person name="Kohn T."/>
            <person name="Peeters S.H."/>
            <person name="Heuer A."/>
            <person name="Rast P."/>
            <person name="Oberbeckmann S."/>
            <person name="Bunk B."/>
            <person name="Jeske O."/>
            <person name="Meyerdierks A."/>
            <person name="Storesund J.E."/>
            <person name="Kallscheuer N."/>
            <person name="Luecker S."/>
            <person name="Lage O.M."/>
            <person name="Pohl T."/>
            <person name="Merkel B.J."/>
            <person name="Hornburger P."/>
            <person name="Mueller R.-W."/>
            <person name="Bruemmer F."/>
            <person name="Labrenz M."/>
            <person name="Spormann A.M."/>
            <person name="Op den Camp H."/>
            <person name="Overmann J."/>
            <person name="Amann R."/>
            <person name="Jetten M.S.M."/>
            <person name="Mascher T."/>
            <person name="Medema M.H."/>
            <person name="Devos D.P."/>
            <person name="Kaster A.-K."/>
            <person name="Ovreas L."/>
            <person name="Rohde M."/>
            <person name="Galperin M.Y."/>
            <person name="Jogler C."/>
        </authorList>
    </citation>
    <scope>NUCLEOTIDE SEQUENCE [LARGE SCALE GENOMIC DNA]</scope>
    <source>
        <strain evidence="2 3">Enr10</strain>
    </source>
</reference>
<keyword evidence="3" id="KW-1185">Reference proteome</keyword>
<evidence type="ECO:0000313" key="2">
    <source>
        <dbReference type="EMBL" id="QDT26816.1"/>
    </source>
</evidence>
<organism evidence="2 3">
    <name type="scientific">Gimesia panareensis</name>
    <dbReference type="NCBI Taxonomy" id="2527978"/>
    <lineage>
        <taxon>Bacteria</taxon>
        <taxon>Pseudomonadati</taxon>
        <taxon>Planctomycetota</taxon>
        <taxon>Planctomycetia</taxon>
        <taxon>Planctomycetales</taxon>
        <taxon>Planctomycetaceae</taxon>
        <taxon>Gimesia</taxon>
    </lineage>
</organism>
<dbReference type="AlphaFoldDB" id="A0A517Q5C5"/>
<dbReference type="EMBL" id="CP037421">
    <property type="protein sequence ID" value="QDT26816.1"/>
    <property type="molecule type" value="Genomic_DNA"/>
</dbReference>
<accession>A0A517Q5C5</accession>
<sequence>MLDKLPLNGKKTYVVAALTVVYAVCGILLGEMPTQEALLMIGGALGLTTIGHKIDKISSN</sequence>
<feature type="transmembrane region" description="Helical" evidence="1">
    <location>
        <begin position="12"/>
        <end position="30"/>
    </location>
</feature>
<keyword evidence="1" id="KW-1133">Transmembrane helix</keyword>
<protein>
    <submittedName>
        <fullName evidence="2">Uncharacterized protein</fullName>
    </submittedName>
</protein>
<keyword evidence="1" id="KW-0472">Membrane</keyword>
<gene>
    <name evidence="2" type="ORF">Enr10x_21260</name>
</gene>
<proteinExistence type="predicted"/>
<name>A0A517Q5C5_9PLAN</name>